<dbReference type="InterPro" id="IPR050617">
    <property type="entry name" value="E3_ligase_FN3/SPRY"/>
</dbReference>
<sequence>MTLLQEALRRIIITLTNKNQELKDFLRTLEWTRTGLQVSTLLFLLSPPLSSSSLPLSLPPLSYPLFSLLSYSFLLFQLFSFLPSSSSSLSPPPLLLSLLSSSFSSFLSSSRSPLFFPLLYSSLLLSVTMASAFRITTRPLTSPDMSQFAVDFSAERAGLHRLDFLPVPSAPRLDVCRCFVRDNSVFLQWSAVDQSGASYELQYRKCDSEATPPAAEACWEKIQGIRDTHSAISGQSSTLHISKAALVGGSWSRSWSRSWSNVSFCISGFDFGLDSDSAHPELTVERHSATWGSKGKGAPSLSLFSSQFSLSLCPHSGTVSPVKSSSGRGSRERFAGESYTVLGENQELSGGGHYWEVRPMGDWKCVSVGVAYRGALSRFVRLGKSPASWSLSLSQWLQPSVSAKHNNKSKNLHPSVPARVGVYCHYGNGDLLFIDVEQMRLIHSFRTKFNQSLVPAFSVIFTMVIPCAASRWSPACSSEWH</sequence>
<dbReference type="Pfam" id="PF00622">
    <property type="entry name" value="SPRY"/>
    <property type="match status" value="1"/>
</dbReference>
<reference evidence="2" key="1">
    <citation type="submission" date="2025-08" db="UniProtKB">
        <authorList>
            <consortium name="Ensembl"/>
        </authorList>
    </citation>
    <scope>IDENTIFICATION</scope>
</reference>
<keyword evidence="3" id="KW-1185">Reference proteome</keyword>
<dbReference type="InterPro" id="IPR003877">
    <property type="entry name" value="SPRY_dom"/>
</dbReference>
<feature type="domain" description="B30.2/SPRY" evidence="1">
    <location>
        <begin position="269"/>
        <end position="476"/>
    </location>
</feature>
<dbReference type="Proteomes" id="UP000261520">
    <property type="component" value="Unplaced"/>
</dbReference>
<evidence type="ECO:0000313" key="3">
    <source>
        <dbReference type="Proteomes" id="UP000261520"/>
    </source>
</evidence>
<dbReference type="AlphaFoldDB" id="A0A3B3ZVK2"/>
<dbReference type="Ensembl" id="ENSPMGT00000008999.1">
    <property type="protein sequence ID" value="ENSPMGP00000008459.1"/>
    <property type="gene ID" value="ENSPMGG00000007000.1"/>
</dbReference>
<reference evidence="2" key="2">
    <citation type="submission" date="2025-09" db="UniProtKB">
        <authorList>
            <consortium name="Ensembl"/>
        </authorList>
    </citation>
    <scope>IDENTIFICATION</scope>
</reference>
<organism evidence="2 3">
    <name type="scientific">Periophthalmus magnuspinnatus</name>
    <dbReference type="NCBI Taxonomy" id="409849"/>
    <lineage>
        <taxon>Eukaryota</taxon>
        <taxon>Metazoa</taxon>
        <taxon>Chordata</taxon>
        <taxon>Craniata</taxon>
        <taxon>Vertebrata</taxon>
        <taxon>Euteleostomi</taxon>
        <taxon>Actinopterygii</taxon>
        <taxon>Neopterygii</taxon>
        <taxon>Teleostei</taxon>
        <taxon>Neoteleostei</taxon>
        <taxon>Acanthomorphata</taxon>
        <taxon>Gobiaria</taxon>
        <taxon>Gobiiformes</taxon>
        <taxon>Gobioidei</taxon>
        <taxon>Gobiidae</taxon>
        <taxon>Oxudercinae</taxon>
        <taxon>Periophthalmus</taxon>
    </lineage>
</organism>
<dbReference type="InterPro" id="IPR001870">
    <property type="entry name" value="B30.2/SPRY"/>
</dbReference>
<evidence type="ECO:0000313" key="2">
    <source>
        <dbReference type="Ensembl" id="ENSPMGP00000008459.1"/>
    </source>
</evidence>
<evidence type="ECO:0000259" key="1">
    <source>
        <dbReference type="PROSITE" id="PS50188"/>
    </source>
</evidence>
<dbReference type="PROSITE" id="PS50188">
    <property type="entry name" value="B302_SPRY"/>
    <property type="match status" value="1"/>
</dbReference>
<dbReference type="SUPFAM" id="SSF49899">
    <property type="entry name" value="Concanavalin A-like lectins/glucanases"/>
    <property type="match status" value="1"/>
</dbReference>
<dbReference type="InterPro" id="IPR043136">
    <property type="entry name" value="B30.2/SPRY_sf"/>
</dbReference>
<dbReference type="InterPro" id="IPR013320">
    <property type="entry name" value="ConA-like_dom_sf"/>
</dbReference>
<dbReference type="Gene3D" id="2.60.120.920">
    <property type="match status" value="1"/>
</dbReference>
<dbReference type="PANTHER" id="PTHR24099">
    <property type="entry name" value="E3 UBIQUITIN-PROTEIN LIGASE TRIM36-RELATED"/>
    <property type="match status" value="1"/>
</dbReference>
<dbReference type="PANTHER" id="PTHR24099:SF8">
    <property type="entry name" value="FSD1-LIKE PROTEIN"/>
    <property type="match status" value="1"/>
</dbReference>
<protein>
    <recommendedName>
        <fullName evidence="1">B30.2/SPRY domain-containing protein</fullName>
    </recommendedName>
</protein>
<proteinExistence type="predicted"/>
<accession>A0A3B3ZVK2</accession>
<dbReference type="STRING" id="409849.ENSPMGP00000008459"/>
<name>A0A3B3ZVK2_9GOBI</name>